<dbReference type="AlphaFoldDB" id="A0A0U1R2Q4"/>
<feature type="transmembrane region" description="Helical" evidence="1">
    <location>
        <begin position="15"/>
        <end position="35"/>
    </location>
</feature>
<evidence type="ECO:0000313" key="3">
    <source>
        <dbReference type="Proteomes" id="UP000002412"/>
    </source>
</evidence>
<evidence type="ECO:0000313" key="2">
    <source>
        <dbReference type="EMBL" id="ABS49570.1"/>
    </source>
</evidence>
<dbReference type="KEGG" id="ypi:YpsIP31758_0606"/>
<organism evidence="2 3">
    <name type="scientific">Yersinia pseudotuberculosis serotype O:1b (strain IP 31758)</name>
    <dbReference type="NCBI Taxonomy" id="349747"/>
    <lineage>
        <taxon>Bacteria</taxon>
        <taxon>Pseudomonadati</taxon>
        <taxon>Pseudomonadota</taxon>
        <taxon>Gammaproteobacteria</taxon>
        <taxon>Enterobacterales</taxon>
        <taxon>Yersiniaceae</taxon>
        <taxon>Yersinia</taxon>
    </lineage>
</organism>
<reference evidence="2 3" key="1">
    <citation type="journal article" date="2007" name="PLoS Genet.">
        <title>The complete genome sequence of Yersinia pseudotuberculosis IP31758, the causative agent of Far East scarlet-like fever.</title>
        <authorList>
            <person name="Eppinger M."/>
            <person name="Rosovitz M.J."/>
            <person name="Fricke W.F."/>
            <person name="Rasko D.A."/>
            <person name="Kokorina G."/>
            <person name="Fayolle C."/>
            <person name="Lindler L.E."/>
            <person name="Carniel E."/>
            <person name="Ravel J."/>
        </authorList>
    </citation>
    <scope>NUCLEOTIDE SEQUENCE [LARGE SCALE GENOMIC DNA]</scope>
    <source>
        <strain evidence="2 3">IP 31758</strain>
    </source>
</reference>
<keyword evidence="1" id="KW-0812">Transmembrane</keyword>
<evidence type="ECO:0000256" key="1">
    <source>
        <dbReference type="SAM" id="Phobius"/>
    </source>
</evidence>
<gene>
    <name evidence="2" type="ordered locus">YpsIP31758_0606</name>
</gene>
<keyword evidence="1" id="KW-1133">Transmembrane helix</keyword>
<proteinExistence type="predicted"/>
<accession>A0A0U1R2Q4</accession>
<protein>
    <submittedName>
        <fullName evidence="2">Uncharacterized protein</fullName>
    </submittedName>
</protein>
<keyword evidence="1" id="KW-0472">Membrane</keyword>
<name>A0A0U1R2Q4_YERP3</name>
<dbReference type="HOGENOM" id="CLU_3049549_0_0_6"/>
<dbReference type="EMBL" id="CP000720">
    <property type="protein sequence ID" value="ABS49570.1"/>
    <property type="molecule type" value="Genomic_DNA"/>
</dbReference>
<dbReference type="Proteomes" id="UP000002412">
    <property type="component" value="Chromosome"/>
</dbReference>
<sequence>MIYGLPQSGGKADSALSLVSPVLGLFFILSSHLNLTASLAIQKTTAREANHSVP</sequence>